<reference evidence="1 2" key="1">
    <citation type="submission" date="2018-06" db="EMBL/GenBank/DDBJ databases">
        <authorList>
            <consortium name="Pathogen Informatics"/>
            <person name="Doyle S."/>
        </authorList>
    </citation>
    <scope>NUCLEOTIDE SEQUENCE [LARGE SCALE GENOMIC DNA]</scope>
    <source>
        <strain evidence="1 2">NCTC7908</strain>
    </source>
</reference>
<dbReference type="KEGG" id="cun:Cul210932_0324"/>
<evidence type="ECO:0000313" key="2">
    <source>
        <dbReference type="Proteomes" id="UP000248741"/>
    </source>
</evidence>
<name>A0ABD7MU50_CORUL</name>
<gene>
    <name evidence="1" type="ORF">NCTC7908_01569</name>
</gene>
<evidence type="ECO:0000313" key="1">
    <source>
        <dbReference type="EMBL" id="SQG52040.1"/>
    </source>
</evidence>
<dbReference type="EMBL" id="LS483400">
    <property type="protein sequence ID" value="SQG52040.1"/>
    <property type="molecule type" value="Genomic_DNA"/>
</dbReference>
<accession>A0ABD7MU50</accession>
<organism evidence="1 2">
    <name type="scientific">Corynebacterium ulcerans</name>
    <dbReference type="NCBI Taxonomy" id="65058"/>
    <lineage>
        <taxon>Bacteria</taxon>
        <taxon>Bacillati</taxon>
        <taxon>Actinomycetota</taxon>
        <taxon>Actinomycetes</taxon>
        <taxon>Mycobacteriales</taxon>
        <taxon>Corynebacteriaceae</taxon>
        <taxon>Corynebacterium</taxon>
    </lineage>
</organism>
<proteinExistence type="predicted"/>
<dbReference type="KEGG" id="cuz:Cul05146_0333"/>
<dbReference type="Proteomes" id="UP000248741">
    <property type="component" value="Chromosome 1"/>
</dbReference>
<protein>
    <submittedName>
        <fullName evidence="1">Uncharacterized protein</fullName>
    </submittedName>
</protein>
<sequence>MQVFYPLSFPLFTEPVLEGWGFDVSPVTSCFYWEVEGICVTYVALEEIK</sequence>
<dbReference type="AlphaFoldDB" id="A0ABD7MU50"/>